<dbReference type="InterPro" id="IPR037401">
    <property type="entry name" value="SnoaL-like"/>
</dbReference>
<dbReference type="InterPro" id="IPR050469">
    <property type="entry name" value="Diguanylate_Cyclase"/>
</dbReference>
<dbReference type="Proteomes" id="UP000480275">
    <property type="component" value="Unassembled WGS sequence"/>
</dbReference>
<feature type="region of interest" description="Disordered" evidence="3">
    <location>
        <begin position="333"/>
        <end position="354"/>
    </location>
</feature>
<dbReference type="GO" id="GO:0005886">
    <property type="term" value="C:plasma membrane"/>
    <property type="evidence" value="ECO:0007669"/>
    <property type="project" value="TreeGrafter"/>
</dbReference>
<dbReference type="GO" id="GO:0043709">
    <property type="term" value="P:cell adhesion involved in single-species biofilm formation"/>
    <property type="evidence" value="ECO:0007669"/>
    <property type="project" value="TreeGrafter"/>
</dbReference>
<dbReference type="FunFam" id="3.30.70.270:FF:000001">
    <property type="entry name" value="Diguanylate cyclase domain protein"/>
    <property type="match status" value="1"/>
</dbReference>
<dbReference type="InterPro" id="IPR032710">
    <property type="entry name" value="NTF2-like_dom_sf"/>
</dbReference>
<dbReference type="AlphaFoldDB" id="A0A6L5JXK4"/>
<evidence type="ECO:0000256" key="2">
    <source>
        <dbReference type="ARBA" id="ARBA00034247"/>
    </source>
</evidence>
<name>A0A6L5JXK4_RHOTE</name>
<organism evidence="5 6">
    <name type="scientific">Rhodocyclus tenuis</name>
    <name type="common">Rhodospirillum tenue</name>
    <dbReference type="NCBI Taxonomy" id="1066"/>
    <lineage>
        <taxon>Bacteria</taxon>
        <taxon>Pseudomonadati</taxon>
        <taxon>Pseudomonadota</taxon>
        <taxon>Betaproteobacteria</taxon>
        <taxon>Rhodocyclales</taxon>
        <taxon>Rhodocyclaceae</taxon>
        <taxon>Rhodocyclus</taxon>
    </lineage>
</organism>
<reference evidence="5 6" key="1">
    <citation type="submission" date="2019-10" db="EMBL/GenBank/DDBJ databases">
        <title>Whole-genome sequence of the purple nonsulfur photosynthetic bacterium Rhodocyclus tenuis.</title>
        <authorList>
            <person name="Kyndt J.A."/>
            <person name="Meyer T.E."/>
        </authorList>
    </citation>
    <scope>NUCLEOTIDE SEQUENCE [LARGE SCALE GENOMIC DNA]</scope>
    <source>
        <strain evidence="5 6">DSM 110</strain>
    </source>
</reference>
<dbReference type="Pfam" id="PF00990">
    <property type="entry name" value="GGDEF"/>
    <property type="match status" value="1"/>
</dbReference>
<evidence type="ECO:0000256" key="1">
    <source>
        <dbReference type="ARBA" id="ARBA00012528"/>
    </source>
</evidence>
<dbReference type="SUPFAM" id="SSF54427">
    <property type="entry name" value="NTF2-like"/>
    <property type="match status" value="1"/>
</dbReference>
<dbReference type="Gene3D" id="3.10.450.50">
    <property type="match status" value="1"/>
</dbReference>
<dbReference type="PANTHER" id="PTHR45138:SF9">
    <property type="entry name" value="DIGUANYLATE CYCLASE DGCM-RELATED"/>
    <property type="match status" value="1"/>
</dbReference>
<feature type="domain" description="GGDEF" evidence="4">
    <location>
        <begin position="203"/>
        <end position="339"/>
    </location>
</feature>
<dbReference type="SMART" id="SM00267">
    <property type="entry name" value="GGDEF"/>
    <property type="match status" value="1"/>
</dbReference>
<dbReference type="GO" id="GO:1902201">
    <property type="term" value="P:negative regulation of bacterial-type flagellum-dependent cell motility"/>
    <property type="evidence" value="ECO:0007669"/>
    <property type="project" value="TreeGrafter"/>
</dbReference>
<evidence type="ECO:0000256" key="3">
    <source>
        <dbReference type="SAM" id="MobiDB-lite"/>
    </source>
</evidence>
<dbReference type="NCBIfam" id="TIGR00254">
    <property type="entry name" value="GGDEF"/>
    <property type="match status" value="1"/>
</dbReference>
<dbReference type="SUPFAM" id="SSF55073">
    <property type="entry name" value="Nucleotide cyclase"/>
    <property type="match status" value="1"/>
</dbReference>
<comment type="caution">
    <text evidence="5">The sequence shown here is derived from an EMBL/GenBank/DDBJ whole genome shotgun (WGS) entry which is preliminary data.</text>
</comment>
<evidence type="ECO:0000313" key="6">
    <source>
        <dbReference type="Proteomes" id="UP000480275"/>
    </source>
</evidence>
<feature type="compositionally biased region" description="Low complexity" evidence="3">
    <location>
        <begin position="339"/>
        <end position="354"/>
    </location>
</feature>
<proteinExistence type="predicted"/>
<gene>
    <name evidence="5" type="ORF">GHK24_06040</name>
</gene>
<dbReference type="InterPro" id="IPR029787">
    <property type="entry name" value="Nucleotide_cyclase"/>
</dbReference>
<evidence type="ECO:0000259" key="4">
    <source>
        <dbReference type="PROSITE" id="PS50887"/>
    </source>
</evidence>
<dbReference type="PROSITE" id="PS50887">
    <property type="entry name" value="GGDEF"/>
    <property type="match status" value="1"/>
</dbReference>
<dbReference type="InterPro" id="IPR000160">
    <property type="entry name" value="GGDEF_dom"/>
</dbReference>
<dbReference type="GO" id="GO:0052621">
    <property type="term" value="F:diguanylate cyclase activity"/>
    <property type="evidence" value="ECO:0007669"/>
    <property type="project" value="UniProtKB-EC"/>
</dbReference>
<dbReference type="PANTHER" id="PTHR45138">
    <property type="entry name" value="REGULATORY COMPONENTS OF SENSORY TRANSDUCTION SYSTEM"/>
    <property type="match status" value="1"/>
</dbReference>
<protein>
    <recommendedName>
        <fullName evidence="1">diguanylate cyclase</fullName>
        <ecNumber evidence="1">2.7.7.65</ecNumber>
    </recommendedName>
</protein>
<dbReference type="Gene3D" id="3.30.70.270">
    <property type="match status" value="1"/>
</dbReference>
<dbReference type="CDD" id="cd01949">
    <property type="entry name" value="GGDEF"/>
    <property type="match status" value="1"/>
</dbReference>
<dbReference type="Pfam" id="PF13474">
    <property type="entry name" value="SnoaL_3"/>
    <property type="match status" value="1"/>
</dbReference>
<dbReference type="EC" id="2.7.7.65" evidence="1"/>
<dbReference type="InterPro" id="IPR043128">
    <property type="entry name" value="Rev_trsase/Diguanyl_cyclase"/>
</dbReference>
<dbReference type="EMBL" id="WIXJ01000003">
    <property type="protein sequence ID" value="MQY51330.1"/>
    <property type="molecule type" value="Genomic_DNA"/>
</dbReference>
<accession>A0A6L5JXK4</accession>
<sequence>MSAERESLIRALFDEYIERYAGRDPRLVEHFSENFSGYAGASDVLVHNRDEWIRITQRDFAQVPGRLGIEMLDIALQDLCPDLVAVTAFFHIHLPQPDPIFSRETARLVLVFRCENGNWKICHSGISIPYHQARDDEIYPMADLHARNRALEALVEERTEALRHANARLESLSNTDALTGIANRRCFDRMLQLEWKRGQRRERPLAAVMIDVDFFKHFNDWYGHPRGDECLRALAGALTRAGQRAGENVARYGGEEFVLLLAEAGVNEAFEVARRIQREVRALALAHAATEAGIVTVSIGVASQVPAEGSSPQELIRQADAALYRAKQGGRNRVCSPTAQASQAAAKSGANSGA</sequence>
<evidence type="ECO:0000313" key="5">
    <source>
        <dbReference type="EMBL" id="MQY51330.1"/>
    </source>
</evidence>
<comment type="catalytic activity">
    <reaction evidence="2">
        <text>2 GTP = 3',3'-c-di-GMP + 2 diphosphate</text>
        <dbReference type="Rhea" id="RHEA:24898"/>
        <dbReference type="ChEBI" id="CHEBI:33019"/>
        <dbReference type="ChEBI" id="CHEBI:37565"/>
        <dbReference type="ChEBI" id="CHEBI:58805"/>
        <dbReference type="EC" id="2.7.7.65"/>
    </reaction>
</comment>